<sequence>MKKTTRKIQVTLHLPRDRKNLNNPKPGVNHRATVDIPRQYNEADFIKAFYELQKSVPSNQIILKAKQTKKTLEMELRQVEFVNFGKYKDYENEYELLFDAIDYATIIYAMKQNSKIMGAL</sequence>
<dbReference type="AlphaFoldDB" id="A0A7X1DFJ8"/>
<organism evidence="1 2">
    <name type="scientific">Listeria farberi</name>
    <dbReference type="NCBI Taxonomy" id="2713500"/>
    <lineage>
        <taxon>Bacteria</taxon>
        <taxon>Bacillati</taxon>
        <taxon>Bacillota</taxon>
        <taxon>Bacilli</taxon>
        <taxon>Bacillales</taxon>
        <taxon>Listeriaceae</taxon>
        <taxon>Listeria</taxon>
    </lineage>
</organism>
<name>A0A7X1DFJ8_9LIST</name>
<dbReference type="RefSeq" id="WP_185608249.1">
    <property type="nucleotide sequence ID" value="NZ_JAARZO010000007.1"/>
</dbReference>
<dbReference type="EMBL" id="JAARZO010000007">
    <property type="protein sequence ID" value="MBC2288844.1"/>
    <property type="molecule type" value="Genomic_DNA"/>
</dbReference>
<reference evidence="1 2" key="1">
    <citation type="submission" date="2020-03" db="EMBL/GenBank/DDBJ databases">
        <title>Soil Listeria distribution.</title>
        <authorList>
            <person name="Liao J."/>
            <person name="Wiedmann M."/>
        </authorList>
    </citation>
    <scope>NUCLEOTIDE SEQUENCE [LARGE SCALE GENOMIC DNA]</scope>
    <source>
        <strain evidence="1 2">FSL L7-0072</strain>
    </source>
</reference>
<evidence type="ECO:0000313" key="1">
    <source>
        <dbReference type="EMBL" id="MBC2288844.1"/>
    </source>
</evidence>
<protein>
    <submittedName>
        <fullName evidence="1">Uncharacterized protein</fullName>
    </submittedName>
</protein>
<comment type="caution">
    <text evidence="1">The sequence shown here is derived from an EMBL/GenBank/DDBJ whole genome shotgun (WGS) entry which is preliminary data.</text>
</comment>
<dbReference type="Proteomes" id="UP000558070">
    <property type="component" value="Unassembled WGS sequence"/>
</dbReference>
<proteinExistence type="predicted"/>
<gene>
    <name evidence="1" type="ORF">HCB47_14600</name>
</gene>
<evidence type="ECO:0000313" key="2">
    <source>
        <dbReference type="Proteomes" id="UP000558070"/>
    </source>
</evidence>
<accession>A0A7X1DFJ8</accession>